<comment type="caution">
    <text evidence="2">The sequence shown here is derived from an EMBL/GenBank/DDBJ whole genome shotgun (WGS) entry which is preliminary data.</text>
</comment>
<reference evidence="2" key="1">
    <citation type="submission" date="2020-06" db="EMBL/GenBank/DDBJ databases">
        <authorList>
            <consortium name="Plant Systems Biology data submission"/>
        </authorList>
    </citation>
    <scope>NUCLEOTIDE SEQUENCE</scope>
    <source>
        <strain evidence="2">D6</strain>
    </source>
</reference>
<dbReference type="AlphaFoldDB" id="A0A9N8EFZ0"/>
<feature type="compositionally biased region" description="Low complexity" evidence="1">
    <location>
        <begin position="212"/>
        <end position="221"/>
    </location>
</feature>
<name>A0A9N8EFZ0_9STRA</name>
<gene>
    <name evidence="2" type="ORF">SEMRO_1100_G241290.1</name>
</gene>
<sequence>MQQLKLEYQSCVETEQSAIQSFANDRIKCLLAKLTSMSPKEKKASERLLMQATLQQCDEILKPSTVDKSIVFRSLEAQVLLRFQFWAKLGDKFVQYYKKQKLSRKKNRRKHHGRKEQTSSNQFVLNDICDLLSMLAMKLPQSLPFAAFLNSTLDRRRYYSDGTSNLPKDLFQKIYRRFEIPDPETTTETEEFVDFAAIKSPTNARMKRRDSMASIGSASSSKENMNVPDSKPLATKGSGASLQQQPRLKKKAAALNLVAPTKRRNSLFGGRRSLLTLWVVTSTLA</sequence>
<dbReference type="Proteomes" id="UP001153069">
    <property type="component" value="Unassembled WGS sequence"/>
</dbReference>
<accession>A0A9N8EFZ0</accession>
<organism evidence="2 3">
    <name type="scientific">Seminavis robusta</name>
    <dbReference type="NCBI Taxonomy" id="568900"/>
    <lineage>
        <taxon>Eukaryota</taxon>
        <taxon>Sar</taxon>
        <taxon>Stramenopiles</taxon>
        <taxon>Ochrophyta</taxon>
        <taxon>Bacillariophyta</taxon>
        <taxon>Bacillariophyceae</taxon>
        <taxon>Bacillariophycidae</taxon>
        <taxon>Naviculales</taxon>
        <taxon>Naviculaceae</taxon>
        <taxon>Seminavis</taxon>
    </lineage>
</organism>
<evidence type="ECO:0000256" key="1">
    <source>
        <dbReference type="SAM" id="MobiDB-lite"/>
    </source>
</evidence>
<keyword evidence="3" id="KW-1185">Reference proteome</keyword>
<evidence type="ECO:0000313" key="2">
    <source>
        <dbReference type="EMBL" id="CAB9520412.1"/>
    </source>
</evidence>
<protein>
    <submittedName>
        <fullName evidence="2">Uncharacterized protein</fullName>
    </submittedName>
</protein>
<feature type="region of interest" description="Disordered" evidence="1">
    <location>
        <begin position="206"/>
        <end position="247"/>
    </location>
</feature>
<dbReference type="EMBL" id="CAICTM010001098">
    <property type="protein sequence ID" value="CAB9520412.1"/>
    <property type="molecule type" value="Genomic_DNA"/>
</dbReference>
<proteinExistence type="predicted"/>
<evidence type="ECO:0000313" key="3">
    <source>
        <dbReference type="Proteomes" id="UP001153069"/>
    </source>
</evidence>